<dbReference type="OMA" id="GSCEEWG"/>
<keyword evidence="1" id="KW-0812">Transmembrane</keyword>
<evidence type="ECO:0000256" key="1">
    <source>
        <dbReference type="SAM" id="Phobius"/>
    </source>
</evidence>
<dbReference type="eggNOG" id="KOG4487">
    <property type="taxonomic scope" value="Eukaryota"/>
</dbReference>
<dbReference type="PANTHER" id="PTHR47475:SF2">
    <property type="entry name" value="CHROMOSOME TRANSMISSION FIDELITY PROTEIN 8"/>
    <property type="match status" value="1"/>
</dbReference>
<dbReference type="PANTHER" id="PTHR47475">
    <property type="entry name" value="CHROMOSOME TRANSMISSION FIDELITY PROTEIN 8"/>
    <property type="match status" value="1"/>
</dbReference>
<gene>
    <name evidence="2" type="ORF">SELMODRAFT_102751</name>
</gene>
<sequence>MIIQVRCDCGAQCKQWAIIELQGSIELQNPEQQLQGLEIGSLCRASEVCDKFSFTVGYHELEGRKITLKKPLLVLRSSKSQNPRVDEAPSSPDLEVVGVVRHKILFKTRPKALISSKNSFVLGTIWFFIFLKSLKTLYSRAGGEK</sequence>
<dbReference type="InterPro" id="IPR018607">
    <property type="entry name" value="Ctf8"/>
</dbReference>
<keyword evidence="3" id="KW-1185">Reference proteome</keyword>
<name>D8RVM1_SELML</name>
<protein>
    <recommendedName>
        <fullName evidence="4">Chromosome transmission fidelity protein 8</fullName>
    </recommendedName>
</protein>
<dbReference type="FunCoup" id="D8RVM1">
    <property type="interactions" value="3328"/>
</dbReference>
<feature type="transmembrane region" description="Helical" evidence="1">
    <location>
        <begin position="112"/>
        <end position="131"/>
    </location>
</feature>
<dbReference type="AlphaFoldDB" id="D8RVM1"/>
<proteinExistence type="predicted"/>
<accession>D8RVM1</accession>
<evidence type="ECO:0008006" key="4">
    <source>
        <dbReference type="Google" id="ProtNLM"/>
    </source>
</evidence>
<organism evidence="3">
    <name type="scientific">Selaginella moellendorffii</name>
    <name type="common">Spikemoss</name>
    <dbReference type="NCBI Taxonomy" id="88036"/>
    <lineage>
        <taxon>Eukaryota</taxon>
        <taxon>Viridiplantae</taxon>
        <taxon>Streptophyta</taxon>
        <taxon>Embryophyta</taxon>
        <taxon>Tracheophyta</taxon>
        <taxon>Lycopodiopsida</taxon>
        <taxon>Selaginellales</taxon>
        <taxon>Selaginellaceae</taxon>
        <taxon>Selaginella</taxon>
    </lineage>
</organism>
<dbReference type="Proteomes" id="UP000001514">
    <property type="component" value="Unassembled WGS sequence"/>
</dbReference>
<dbReference type="GO" id="GO:0007064">
    <property type="term" value="P:mitotic sister chromatid cohesion"/>
    <property type="evidence" value="ECO:0007669"/>
    <property type="project" value="InterPro"/>
</dbReference>
<keyword evidence="1" id="KW-0472">Membrane</keyword>
<dbReference type="HOGENOM" id="CLU_066293_0_0_1"/>
<dbReference type="EMBL" id="GL377591">
    <property type="protein sequence ID" value="EFJ23799.1"/>
    <property type="molecule type" value="Genomic_DNA"/>
</dbReference>
<reference evidence="2 3" key="1">
    <citation type="journal article" date="2011" name="Science">
        <title>The Selaginella genome identifies genetic changes associated with the evolution of vascular plants.</title>
        <authorList>
            <person name="Banks J.A."/>
            <person name="Nishiyama T."/>
            <person name="Hasebe M."/>
            <person name="Bowman J.L."/>
            <person name="Gribskov M."/>
            <person name="dePamphilis C."/>
            <person name="Albert V.A."/>
            <person name="Aono N."/>
            <person name="Aoyama T."/>
            <person name="Ambrose B.A."/>
            <person name="Ashton N.W."/>
            <person name="Axtell M.J."/>
            <person name="Barker E."/>
            <person name="Barker M.S."/>
            <person name="Bennetzen J.L."/>
            <person name="Bonawitz N.D."/>
            <person name="Chapple C."/>
            <person name="Cheng C."/>
            <person name="Correa L.G."/>
            <person name="Dacre M."/>
            <person name="DeBarry J."/>
            <person name="Dreyer I."/>
            <person name="Elias M."/>
            <person name="Engstrom E.M."/>
            <person name="Estelle M."/>
            <person name="Feng L."/>
            <person name="Finet C."/>
            <person name="Floyd S.K."/>
            <person name="Frommer W.B."/>
            <person name="Fujita T."/>
            <person name="Gramzow L."/>
            <person name="Gutensohn M."/>
            <person name="Harholt J."/>
            <person name="Hattori M."/>
            <person name="Heyl A."/>
            <person name="Hirai T."/>
            <person name="Hiwatashi Y."/>
            <person name="Ishikawa M."/>
            <person name="Iwata M."/>
            <person name="Karol K.G."/>
            <person name="Koehler B."/>
            <person name="Kolukisaoglu U."/>
            <person name="Kubo M."/>
            <person name="Kurata T."/>
            <person name="Lalonde S."/>
            <person name="Li K."/>
            <person name="Li Y."/>
            <person name="Litt A."/>
            <person name="Lyons E."/>
            <person name="Manning G."/>
            <person name="Maruyama T."/>
            <person name="Michael T.P."/>
            <person name="Mikami K."/>
            <person name="Miyazaki S."/>
            <person name="Morinaga S."/>
            <person name="Murata T."/>
            <person name="Mueller-Roeber B."/>
            <person name="Nelson D.R."/>
            <person name="Obara M."/>
            <person name="Oguri Y."/>
            <person name="Olmstead R.G."/>
            <person name="Onodera N."/>
            <person name="Petersen B.L."/>
            <person name="Pils B."/>
            <person name="Prigge M."/>
            <person name="Rensing S.A."/>
            <person name="Riano-Pachon D.M."/>
            <person name="Roberts A.W."/>
            <person name="Sato Y."/>
            <person name="Scheller H.V."/>
            <person name="Schulz B."/>
            <person name="Schulz C."/>
            <person name="Shakirov E.V."/>
            <person name="Shibagaki N."/>
            <person name="Shinohara N."/>
            <person name="Shippen D.E."/>
            <person name="Soerensen I."/>
            <person name="Sotooka R."/>
            <person name="Sugimoto N."/>
            <person name="Sugita M."/>
            <person name="Sumikawa N."/>
            <person name="Tanurdzic M."/>
            <person name="Theissen G."/>
            <person name="Ulvskov P."/>
            <person name="Wakazuki S."/>
            <person name="Weng J.K."/>
            <person name="Willats W.W."/>
            <person name="Wipf D."/>
            <person name="Wolf P.G."/>
            <person name="Yang L."/>
            <person name="Zimmer A.D."/>
            <person name="Zhu Q."/>
            <person name="Mitros T."/>
            <person name="Hellsten U."/>
            <person name="Loque D."/>
            <person name="Otillar R."/>
            <person name="Salamov A."/>
            <person name="Schmutz J."/>
            <person name="Shapiro H."/>
            <person name="Lindquist E."/>
            <person name="Lucas S."/>
            <person name="Rokhsar D."/>
            <person name="Grigoriev I.V."/>
        </authorList>
    </citation>
    <scope>NUCLEOTIDE SEQUENCE [LARGE SCALE GENOMIC DNA]</scope>
</reference>
<evidence type="ECO:0000313" key="3">
    <source>
        <dbReference type="Proteomes" id="UP000001514"/>
    </source>
</evidence>
<dbReference type="STRING" id="88036.D8RVM1"/>
<dbReference type="InParanoid" id="D8RVM1"/>
<keyword evidence="1" id="KW-1133">Transmembrane helix</keyword>
<evidence type="ECO:0000313" key="2">
    <source>
        <dbReference type="EMBL" id="EFJ23799.1"/>
    </source>
</evidence>
<dbReference type="Pfam" id="PF09696">
    <property type="entry name" value="Ctf8"/>
    <property type="match status" value="1"/>
</dbReference>
<dbReference type="Gramene" id="EFJ23799">
    <property type="protein sequence ID" value="EFJ23799"/>
    <property type="gene ID" value="SELMODRAFT_102751"/>
</dbReference>
<dbReference type="KEGG" id="smo:SELMODRAFT_102751"/>
<dbReference type="GO" id="GO:0031390">
    <property type="term" value="C:Ctf18 RFC-like complex"/>
    <property type="evidence" value="ECO:0007669"/>
    <property type="project" value="InterPro"/>
</dbReference>